<organism evidence="1 2">
    <name type="scientific">Leucogyrophana mollusca</name>
    <dbReference type="NCBI Taxonomy" id="85980"/>
    <lineage>
        <taxon>Eukaryota</taxon>
        <taxon>Fungi</taxon>
        <taxon>Dikarya</taxon>
        <taxon>Basidiomycota</taxon>
        <taxon>Agaricomycotina</taxon>
        <taxon>Agaricomycetes</taxon>
        <taxon>Agaricomycetidae</taxon>
        <taxon>Boletales</taxon>
        <taxon>Boletales incertae sedis</taxon>
        <taxon>Leucogyrophana</taxon>
    </lineage>
</organism>
<sequence length="186" mass="20836">MSDSQPPAVCQPPACFVSAQSAVVPSILDHRLDHGLFHGLSNSWMFSESVADARDSPKWCARSTQIRSSFVFWSSNIIQKVLSKGWHQQRPSHKPGLASIHVSKILVDRDEGKRHKCLQTDLPVIGVPLRNHGRSSRAECTADRLLKYLIYLPRCNATVYDLQLTRVDACAARTSAHLIPTPRTWK</sequence>
<keyword evidence="2" id="KW-1185">Reference proteome</keyword>
<name>A0ACB8BNJ6_9AGAM</name>
<proteinExistence type="predicted"/>
<dbReference type="EMBL" id="MU266365">
    <property type="protein sequence ID" value="KAH7927486.1"/>
    <property type="molecule type" value="Genomic_DNA"/>
</dbReference>
<comment type="caution">
    <text evidence="1">The sequence shown here is derived from an EMBL/GenBank/DDBJ whole genome shotgun (WGS) entry which is preliminary data.</text>
</comment>
<dbReference type="Proteomes" id="UP000790709">
    <property type="component" value="Unassembled WGS sequence"/>
</dbReference>
<protein>
    <submittedName>
        <fullName evidence="1">Uncharacterized protein</fullName>
    </submittedName>
</protein>
<gene>
    <name evidence="1" type="ORF">BV22DRAFT_269661</name>
</gene>
<reference evidence="1" key="1">
    <citation type="journal article" date="2021" name="New Phytol.">
        <title>Evolutionary innovations through gain and loss of genes in the ectomycorrhizal Boletales.</title>
        <authorList>
            <person name="Wu G."/>
            <person name="Miyauchi S."/>
            <person name="Morin E."/>
            <person name="Kuo A."/>
            <person name="Drula E."/>
            <person name="Varga T."/>
            <person name="Kohler A."/>
            <person name="Feng B."/>
            <person name="Cao Y."/>
            <person name="Lipzen A."/>
            <person name="Daum C."/>
            <person name="Hundley H."/>
            <person name="Pangilinan J."/>
            <person name="Johnson J."/>
            <person name="Barry K."/>
            <person name="LaButti K."/>
            <person name="Ng V."/>
            <person name="Ahrendt S."/>
            <person name="Min B."/>
            <person name="Choi I.G."/>
            <person name="Park H."/>
            <person name="Plett J.M."/>
            <person name="Magnuson J."/>
            <person name="Spatafora J.W."/>
            <person name="Nagy L.G."/>
            <person name="Henrissat B."/>
            <person name="Grigoriev I.V."/>
            <person name="Yang Z.L."/>
            <person name="Xu J."/>
            <person name="Martin F.M."/>
        </authorList>
    </citation>
    <scope>NUCLEOTIDE SEQUENCE</scope>
    <source>
        <strain evidence="1">KUC20120723A-06</strain>
    </source>
</reference>
<accession>A0ACB8BNJ6</accession>
<evidence type="ECO:0000313" key="1">
    <source>
        <dbReference type="EMBL" id="KAH7927486.1"/>
    </source>
</evidence>
<evidence type="ECO:0000313" key="2">
    <source>
        <dbReference type="Proteomes" id="UP000790709"/>
    </source>
</evidence>